<reference evidence="2 3" key="1">
    <citation type="submission" date="2018-02" db="EMBL/GenBank/DDBJ databases">
        <title>Bacteriophage NCPPB3778 and a type I-E CRISPR drive the evolution of the US Biological Select Agent, Rathayibacter toxicus.</title>
        <authorList>
            <person name="Davis E.W.II."/>
            <person name="Tabima J.F."/>
            <person name="Weisberg A.J."/>
            <person name="Lopes L.D."/>
            <person name="Wiseman M.S."/>
            <person name="Wiseman M.S."/>
            <person name="Pupko T."/>
            <person name="Belcher M.S."/>
            <person name="Sechler A.J."/>
            <person name="Tancos M.A."/>
            <person name="Schroeder B.K."/>
            <person name="Murray T.D."/>
            <person name="Luster D.G."/>
            <person name="Schneider W.L."/>
            <person name="Rogers E."/>
            <person name="Andreote F.D."/>
            <person name="Grunwald N.J."/>
            <person name="Putnam M.L."/>
            <person name="Chang J.H."/>
        </authorList>
    </citation>
    <scope>NUCLEOTIDE SEQUENCE [LARGE SCALE GENOMIC DNA]</scope>
    <source>
        <strain evidence="2 3">AY1I9</strain>
    </source>
</reference>
<accession>A0ABD6WB55</accession>
<feature type="transmembrane region" description="Helical" evidence="1">
    <location>
        <begin position="98"/>
        <end position="116"/>
    </location>
</feature>
<feature type="transmembrane region" description="Helical" evidence="1">
    <location>
        <begin position="70"/>
        <end position="91"/>
    </location>
</feature>
<protein>
    <submittedName>
        <fullName evidence="2">Uncharacterized protein</fullName>
    </submittedName>
</protein>
<comment type="caution">
    <text evidence="2">The sequence shown here is derived from an EMBL/GenBank/DDBJ whole genome shotgun (WGS) entry which is preliminary data.</text>
</comment>
<gene>
    <name evidence="2" type="ORF">C5C04_02285</name>
</gene>
<evidence type="ECO:0000256" key="1">
    <source>
        <dbReference type="SAM" id="Phobius"/>
    </source>
</evidence>
<feature type="transmembrane region" description="Helical" evidence="1">
    <location>
        <begin position="47"/>
        <end position="64"/>
    </location>
</feature>
<dbReference type="EMBL" id="PSUL01000003">
    <property type="protein sequence ID" value="PPF15721.1"/>
    <property type="molecule type" value="Genomic_DNA"/>
</dbReference>
<keyword evidence="1" id="KW-1133">Transmembrane helix</keyword>
<evidence type="ECO:0000313" key="3">
    <source>
        <dbReference type="Proteomes" id="UP000237881"/>
    </source>
</evidence>
<keyword evidence="1" id="KW-0812">Transmembrane</keyword>
<proteinExistence type="predicted"/>
<keyword evidence="1" id="KW-0472">Membrane</keyword>
<name>A0ABD6WB55_RATRA</name>
<feature type="transmembrane region" description="Helical" evidence="1">
    <location>
        <begin position="122"/>
        <end position="140"/>
    </location>
</feature>
<dbReference type="Proteomes" id="UP000237881">
    <property type="component" value="Unassembled WGS sequence"/>
</dbReference>
<dbReference type="AlphaFoldDB" id="A0ABD6WB55"/>
<evidence type="ECO:0000313" key="2">
    <source>
        <dbReference type="EMBL" id="PPF15721.1"/>
    </source>
</evidence>
<organism evidence="2 3">
    <name type="scientific">Rathayibacter rathayi</name>
    <name type="common">Corynebacterium rathayi</name>
    <dbReference type="NCBI Taxonomy" id="33887"/>
    <lineage>
        <taxon>Bacteria</taxon>
        <taxon>Bacillati</taxon>
        <taxon>Actinomycetota</taxon>
        <taxon>Actinomycetes</taxon>
        <taxon>Micrococcales</taxon>
        <taxon>Microbacteriaceae</taxon>
        <taxon>Rathayibacter</taxon>
    </lineage>
</organism>
<sequence>MASTSRSSCLSSAFAADDSLALPSLAGGREVDVAAFKDMRSESTNSIIGWIAVVAITGLLVVGIGRRRLAAVLIGAGTILLSALIIVGAGLDLRSDSVRYVVFLLPALSAAGGWLFSRWRPAAIAAVLLATALTASGVWVRSEGFRLDTSERFDDHYTPVVTLLERRGVEHVYGDYWLSYALTASTDEEITVAAFPTSLP</sequence>